<dbReference type="GO" id="GO:0016020">
    <property type="term" value="C:membrane"/>
    <property type="evidence" value="ECO:0007669"/>
    <property type="project" value="UniProtKB-SubCell"/>
</dbReference>
<evidence type="ECO:0000256" key="1">
    <source>
        <dbReference type="ARBA" id="ARBA00004141"/>
    </source>
</evidence>
<protein>
    <submittedName>
        <fullName evidence="9">Major facilitator superfamily domain-containing protein</fullName>
    </submittedName>
</protein>
<evidence type="ECO:0000313" key="9">
    <source>
        <dbReference type="EMBL" id="KAF1916802.1"/>
    </source>
</evidence>
<feature type="transmembrane region" description="Helical" evidence="7">
    <location>
        <begin position="219"/>
        <end position="241"/>
    </location>
</feature>
<evidence type="ECO:0000313" key="10">
    <source>
        <dbReference type="Proteomes" id="UP000800096"/>
    </source>
</evidence>
<reference evidence="9" key="1">
    <citation type="journal article" date="2020" name="Stud. Mycol.">
        <title>101 Dothideomycetes genomes: a test case for predicting lifestyles and emergence of pathogens.</title>
        <authorList>
            <person name="Haridas S."/>
            <person name="Albert R."/>
            <person name="Binder M."/>
            <person name="Bloem J."/>
            <person name="Labutti K."/>
            <person name="Salamov A."/>
            <person name="Andreopoulos B."/>
            <person name="Baker S."/>
            <person name="Barry K."/>
            <person name="Bills G."/>
            <person name="Bluhm B."/>
            <person name="Cannon C."/>
            <person name="Castanera R."/>
            <person name="Culley D."/>
            <person name="Daum C."/>
            <person name="Ezra D."/>
            <person name="Gonzalez J."/>
            <person name="Henrissat B."/>
            <person name="Kuo A."/>
            <person name="Liang C."/>
            <person name="Lipzen A."/>
            <person name="Lutzoni F."/>
            <person name="Magnuson J."/>
            <person name="Mondo S."/>
            <person name="Nolan M."/>
            <person name="Ohm R."/>
            <person name="Pangilinan J."/>
            <person name="Park H.-J."/>
            <person name="Ramirez L."/>
            <person name="Alfaro M."/>
            <person name="Sun H."/>
            <person name="Tritt A."/>
            <person name="Yoshinaga Y."/>
            <person name="Zwiers L.-H."/>
            <person name="Turgeon B."/>
            <person name="Goodwin S."/>
            <person name="Spatafora J."/>
            <person name="Crous P."/>
            <person name="Grigoriev I."/>
        </authorList>
    </citation>
    <scope>NUCLEOTIDE SEQUENCE</scope>
    <source>
        <strain evidence="9">HMLAC05119</strain>
    </source>
</reference>
<sequence length="542" mass="59447">MANGNADQPPNGQELIKHGSTMGSAAPHVDFASEKEVFEQPSTLEHVPSNVTVNGEKDVLRGNSIAALGIPDWEAKQKKIVRTLDMTLLPQLWILYMFNYLNRTNIAYGQARLDQDFEHTLQLGNTDYSTAVALLTVGYMLAQLPSNMLITRLRPAVYLPLCALLWSGVSATTAAVTSTGQLFAVQFVLGIIEAPLFPGAVYLMSCWYTRRELALRTALLYSGLVLAQAFSGLIAAGVFSGMTGLAGIAGWQWLFIGTNPLYVFLVSPRLCLEAALSAFFAITAFWFLPNYPHSNSGSAMWFMSEDMRRIAIARIQADRVEEATDSTVWQGLRLALTDVKTYIFIFMNIFMTSSYGFNNFFPTMVRGFGLGSNTIALLLTAPPYILGTAVSFFVAWNSDRKKERGFHIMTNNCISIVGFIISVATLNTAARYTAAFLYTAGSFSANALVYTWAVSSLSQTPEKRAAGGAIVNICGHLGNVMSPYFFPDSDSPRYTMAMILQIVFAGLTFCMAFGSKTYLRKENKKLKATSDEAGSVFNPFTT</sequence>
<feature type="transmembrane region" description="Helical" evidence="7">
    <location>
        <begin position="183"/>
        <end position="207"/>
    </location>
</feature>
<feature type="domain" description="Major facilitator superfamily (MFS) profile" evidence="8">
    <location>
        <begin position="88"/>
        <end position="524"/>
    </location>
</feature>
<feature type="transmembrane region" description="Helical" evidence="7">
    <location>
        <begin position="465"/>
        <end position="486"/>
    </location>
</feature>
<dbReference type="PROSITE" id="PS50850">
    <property type="entry name" value="MFS"/>
    <property type="match status" value="1"/>
</dbReference>
<dbReference type="InterPro" id="IPR011701">
    <property type="entry name" value="MFS"/>
</dbReference>
<feature type="region of interest" description="Disordered" evidence="6">
    <location>
        <begin position="1"/>
        <end position="23"/>
    </location>
</feature>
<dbReference type="EMBL" id="ML979135">
    <property type="protein sequence ID" value="KAF1916802.1"/>
    <property type="molecule type" value="Genomic_DNA"/>
</dbReference>
<dbReference type="Proteomes" id="UP000800096">
    <property type="component" value="Unassembled WGS sequence"/>
</dbReference>
<dbReference type="PANTHER" id="PTHR43791">
    <property type="entry name" value="PERMEASE-RELATED"/>
    <property type="match status" value="1"/>
</dbReference>
<keyword evidence="5 7" id="KW-0472">Membrane</keyword>
<evidence type="ECO:0000256" key="5">
    <source>
        <dbReference type="ARBA" id="ARBA00023136"/>
    </source>
</evidence>
<keyword evidence="2" id="KW-0813">Transport</keyword>
<feature type="transmembrane region" description="Helical" evidence="7">
    <location>
        <begin position="408"/>
        <end position="426"/>
    </location>
</feature>
<evidence type="ECO:0000256" key="4">
    <source>
        <dbReference type="ARBA" id="ARBA00022989"/>
    </source>
</evidence>
<evidence type="ECO:0000256" key="6">
    <source>
        <dbReference type="SAM" id="MobiDB-lite"/>
    </source>
</evidence>
<dbReference type="OrthoDB" id="2250022at2759"/>
<name>A0A6A5QN67_AMPQU</name>
<proteinExistence type="predicted"/>
<feature type="transmembrane region" description="Helical" evidence="7">
    <location>
        <begin position="432"/>
        <end position="453"/>
    </location>
</feature>
<dbReference type="InterPro" id="IPR020846">
    <property type="entry name" value="MFS_dom"/>
</dbReference>
<comment type="subcellular location">
    <subcellularLocation>
        <location evidence="1">Membrane</location>
        <topology evidence="1">Multi-pass membrane protein</topology>
    </subcellularLocation>
</comment>
<dbReference type="InterPro" id="IPR036259">
    <property type="entry name" value="MFS_trans_sf"/>
</dbReference>
<keyword evidence="4 7" id="KW-1133">Transmembrane helix</keyword>
<dbReference type="SUPFAM" id="SSF103473">
    <property type="entry name" value="MFS general substrate transporter"/>
    <property type="match status" value="1"/>
</dbReference>
<feature type="transmembrane region" description="Helical" evidence="7">
    <location>
        <begin position="156"/>
        <end position="177"/>
    </location>
</feature>
<evidence type="ECO:0000256" key="7">
    <source>
        <dbReference type="SAM" id="Phobius"/>
    </source>
</evidence>
<dbReference type="FunFam" id="1.20.1250.20:FF:000013">
    <property type="entry name" value="MFS general substrate transporter"/>
    <property type="match status" value="1"/>
</dbReference>
<dbReference type="Pfam" id="PF07690">
    <property type="entry name" value="MFS_1"/>
    <property type="match status" value="1"/>
</dbReference>
<dbReference type="FunFam" id="1.20.1250.20:FF:000057">
    <property type="entry name" value="MFS general substrate transporter"/>
    <property type="match status" value="1"/>
</dbReference>
<keyword evidence="3 7" id="KW-0812">Transmembrane</keyword>
<evidence type="ECO:0000256" key="2">
    <source>
        <dbReference type="ARBA" id="ARBA00022448"/>
    </source>
</evidence>
<organism evidence="9 10">
    <name type="scientific">Ampelomyces quisqualis</name>
    <name type="common">Powdery mildew agent</name>
    <dbReference type="NCBI Taxonomy" id="50730"/>
    <lineage>
        <taxon>Eukaryota</taxon>
        <taxon>Fungi</taxon>
        <taxon>Dikarya</taxon>
        <taxon>Ascomycota</taxon>
        <taxon>Pezizomycotina</taxon>
        <taxon>Dothideomycetes</taxon>
        <taxon>Pleosporomycetidae</taxon>
        <taxon>Pleosporales</taxon>
        <taxon>Pleosporineae</taxon>
        <taxon>Phaeosphaeriaceae</taxon>
        <taxon>Ampelomyces</taxon>
    </lineage>
</organism>
<keyword evidence="10" id="KW-1185">Reference proteome</keyword>
<feature type="transmembrane region" description="Helical" evidence="7">
    <location>
        <begin position="373"/>
        <end position="396"/>
    </location>
</feature>
<accession>A0A6A5QN67</accession>
<feature type="compositionally biased region" description="Polar residues" evidence="6">
    <location>
        <begin position="1"/>
        <end position="11"/>
    </location>
</feature>
<gene>
    <name evidence="9" type="ORF">BDU57DRAFT_548429</name>
</gene>
<dbReference type="PANTHER" id="PTHR43791:SF62">
    <property type="entry name" value="MAJOR FACILITATOR SUPERFAMILY (MFS) PROFILE DOMAIN-CONTAINING PROTEIN"/>
    <property type="match status" value="1"/>
</dbReference>
<dbReference type="GO" id="GO:0022857">
    <property type="term" value="F:transmembrane transporter activity"/>
    <property type="evidence" value="ECO:0007669"/>
    <property type="project" value="InterPro"/>
</dbReference>
<dbReference type="Gene3D" id="1.20.1250.20">
    <property type="entry name" value="MFS general substrate transporter like domains"/>
    <property type="match status" value="2"/>
</dbReference>
<evidence type="ECO:0000259" key="8">
    <source>
        <dbReference type="PROSITE" id="PS50850"/>
    </source>
</evidence>
<feature type="transmembrane region" description="Helical" evidence="7">
    <location>
        <begin position="498"/>
        <end position="519"/>
    </location>
</feature>
<evidence type="ECO:0000256" key="3">
    <source>
        <dbReference type="ARBA" id="ARBA00022692"/>
    </source>
</evidence>
<dbReference type="AlphaFoldDB" id="A0A6A5QN67"/>
<feature type="transmembrane region" description="Helical" evidence="7">
    <location>
        <begin position="342"/>
        <end position="361"/>
    </location>
</feature>